<name>A0A6C0AT90_9ZZZZ</name>
<organism evidence="2">
    <name type="scientific">viral metagenome</name>
    <dbReference type="NCBI Taxonomy" id="1070528"/>
    <lineage>
        <taxon>unclassified sequences</taxon>
        <taxon>metagenomes</taxon>
        <taxon>organismal metagenomes</taxon>
    </lineage>
</organism>
<accession>A0A6C0AT90</accession>
<reference evidence="2" key="1">
    <citation type="journal article" date="2020" name="Nature">
        <title>Giant virus diversity and host interactions through global metagenomics.</title>
        <authorList>
            <person name="Schulz F."/>
            <person name="Roux S."/>
            <person name="Paez-Espino D."/>
            <person name="Jungbluth S."/>
            <person name="Walsh D.A."/>
            <person name="Denef V.J."/>
            <person name="McMahon K.D."/>
            <person name="Konstantinidis K.T."/>
            <person name="Eloe-Fadrosh E.A."/>
            <person name="Kyrpides N.C."/>
            <person name="Woyke T."/>
        </authorList>
    </citation>
    <scope>NUCLEOTIDE SEQUENCE</scope>
    <source>
        <strain evidence="2">GVMAG-S-1103017-74</strain>
    </source>
</reference>
<feature type="compositionally biased region" description="Basic residues" evidence="1">
    <location>
        <begin position="218"/>
        <end position="233"/>
    </location>
</feature>
<feature type="region of interest" description="Disordered" evidence="1">
    <location>
        <begin position="166"/>
        <end position="233"/>
    </location>
</feature>
<dbReference type="EMBL" id="MN740864">
    <property type="protein sequence ID" value="QHS82992.1"/>
    <property type="molecule type" value="Genomic_DNA"/>
</dbReference>
<evidence type="ECO:0000256" key="1">
    <source>
        <dbReference type="SAM" id="MobiDB-lite"/>
    </source>
</evidence>
<protein>
    <submittedName>
        <fullName evidence="2">Uncharacterized protein</fullName>
    </submittedName>
</protein>
<proteinExistence type="predicted"/>
<sequence>MAQCSVNGAQRASVLAPGDANAADAALAAAYNAAVGFVEDSDAGAGAPYAAPAYDPCDPLGVLCGVAPYTADVACACSRAVTGQRVHFHVLSAHARSPTARVRVVHATRCDGYWRVPAMRNVSATVRATAQGGLVLCVPHTPPTAAAHTWWWIVDATVVRHNSFSTDAAPAPSTPPLPPPNADAAPLRTHRAAPSPGGSHTPPAHASTQRHAVQGTPPRHKAPAQRKSRWGPR</sequence>
<evidence type="ECO:0000313" key="2">
    <source>
        <dbReference type="EMBL" id="QHS82992.1"/>
    </source>
</evidence>
<feature type="compositionally biased region" description="Pro residues" evidence="1">
    <location>
        <begin position="172"/>
        <end position="181"/>
    </location>
</feature>
<dbReference type="AlphaFoldDB" id="A0A6C0AT90"/>